<evidence type="ECO:0000256" key="1">
    <source>
        <dbReference type="HAMAP-Rule" id="MF_01232"/>
    </source>
</evidence>
<dbReference type="NCBIfam" id="NF003708">
    <property type="entry name" value="PRK05325.1-3"/>
    <property type="match status" value="1"/>
</dbReference>
<proteinExistence type="inferred from homology"/>
<name>A0A934HL87_9RHOB</name>
<dbReference type="RefSeq" id="WP_198684956.1">
    <property type="nucleotide sequence ID" value="NZ_JAEIJD010000002.1"/>
</dbReference>
<dbReference type="Pfam" id="PF04285">
    <property type="entry name" value="DUF444"/>
    <property type="match status" value="1"/>
</dbReference>
<evidence type="ECO:0000313" key="4">
    <source>
        <dbReference type="Proteomes" id="UP000613255"/>
    </source>
</evidence>
<dbReference type="PANTHER" id="PTHR30510:SF2">
    <property type="entry name" value="UPF0229 PROTEIN YEAH"/>
    <property type="match status" value="1"/>
</dbReference>
<feature type="region of interest" description="Disordered" evidence="2">
    <location>
        <begin position="80"/>
        <end position="108"/>
    </location>
</feature>
<dbReference type="Proteomes" id="UP000613255">
    <property type="component" value="Unassembled WGS sequence"/>
</dbReference>
<dbReference type="AlphaFoldDB" id="A0A934HL87"/>
<dbReference type="InterPro" id="IPR006698">
    <property type="entry name" value="UPF0229"/>
</dbReference>
<organism evidence="3 4">
    <name type="scientific">Pontibaca salina</name>
    <dbReference type="NCBI Taxonomy" id="2795731"/>
    <lineage>
        <taxon>Bacteria</taxon>
        <taxon>Pseudomonadati</taxon>
        <taxon>Pseudomonadota</taxon>
        <taxon>Alphaproteobacteria</taxon>
        <taxon>Rhodobacterales</taxon>
        <taxon>Roseobacteraceae</taxon>
        <taxon>Pontibaca</taxon>
    </lineage>
</organism>
<evidence type="ECO:0000256" key="2">
    <source>
        <dbReference type="SAM" id="MobiDB-lite"/>
    </source>
</evidence>
<protein>
    <recommendedName>
        <fullName evidence="1">UPF0229 protein JAO82_03490</fullName>
    </recommendedName>
</protein>
<gene>
    <name evidence="3" type="ORF">JAO82_03490</name>
</gene>
<dbReference type="PANTHER" id="PTHR30510">
    <property type="entry name" value="UPF0229 PROTEIN YEAH"/>
    <property type="match status" value="1"/>
</dbReference>
<evidence type="ECO:0000313" key="3">
    <source>
        <dbReference type="EMBL" id="MBI6628936.1"/>
    </source>
</evidence>
<comment type="similarity">
    <text evidence="1">Belongs to the UPF0229 family.</text>
</comment>
<sequence length="440" mass="49933">MGHFIDRRLNPKGKSLGNRRRFIGRVRASVKKSVDESVRRRGIADVDQSEQVSVPAKGISEPSFRHAAQGGKRQAVLSGNRTFRAGDKIQKPPGGAGKGRGREGSADGEGEDEFLFMLSRDEFLDIFFEDLELPDLVKLSLKEIAAARPQRMGYTVAGTPANLSVERTMRNAIGRRIALRRPKTRETQALEQQIRELEARVPADEAEPPELIKLREELDKAQRRQRRIPFVDPLDVRYRYFEMQPEPAANAVMFCLMDVSASMGEREKDLAKRFFVLLHLFLKQRYDKIEVVFIRHTQVASEVDEETFFHSRESGGTVVSSALNEMKAIIDARYPPSEWNIYAAQASDGENYRGDSATCAARLKESLMPLCQYFAYIEILEENEIGLMQSDDNGMELWRAYRGVADDWPNFAMKRIASPAHIYPVFRELFVRKGGLVADV</sequence>
<dbReference type="NCBIfam" id="NF003707">
    <property type="entry name" value="PRK05325.1-2"/>
    <property type="match status" value="1"/>
</dbReference>
<accession>A0A934HL87</accession>
<keyword evidence="4" id="KW-1185">Reference proteome</keyword>
<comment type="caution">
    <text evidence="3">The sequence shown here is derived from an EMBL/GenBank/DDBJ whole genome shotgun (WGS) entry which is preliminary data.</text>
</comment>
<dbReference type="HAMAP" id="MF_01232">
    <property type="entry name" value="UPF0229"/>
    <property type="match status" value="1"/>
</dbReference>
<dbReference type="EMBL" id="JAEIJD010000002">
    <property type="protein sequence ID" value="MBI6628936.1"/>
    <property type="molecule type" value="Genomic_DNA"/>
</dbReference>
<reference evidence="3" key="1">
    <citation type="submission" date="2020-12" db="EMBL/GenBank/DDBJ databases">
        <title>Pontibaca salina gen. nov., sp. nov., isolated from marine sediment.</title>
        <authorList>
            <person name="Bo J."/>
            <person name="Wang S."/>
            <person name="Song X."/>
            <person name="Du Z."/>
        </authorList>
    </citation>
    <scope>NUCLEOTIDE SEQUENCE</scope>
    <source>
        <strain evidence="3">S1109L</strain>
    </source>
</reference>